<feature type="compositionally biased region" description="Polar residues" evidence="1">
    <location>
        <begin position="45"/>
        <end position="54"/>
    </location>
</feature>
<gene>
    <name evidence="3" type="ORF">POM88_005608</name>
</gene>
<feature type="compositionally biased region" description="Basic and acidic residues" evidence="1">
    <location>
        <begin position="123"/>
        <end position="146"/>
    </location>
</feature>
<evidence type="ECO:0000313" key="3">
    <source>
        <dbReference type="EMBL" id="KAK1395745.1"/>
    </source>
</evidence>
<dbReference type="Pfam" id="PF14303">
    <property type="entry name" value="NAM-associated"/>
    <property type="match status" value="1"/>
</dbReference>
<dbReference type="Proteomes" id="UP001237642">
    <property type="component" value="Unassembled WGS sequence"/>
</dbReference>
<evidence type="ECO:0000259" key="2">
    <source>
        <dbReference type="Pfam" id="PF14303"/>
    </source>
</evidence>
<protein>
    <recommendedName>
        <fullName evidence="2">No apical meristem-associated C-terminal domain-containing protein</fullName>
    </recommendedName>
</protein>
<dbReference type="AlphaFoldDB" id="A0AAD8MZ98"/>
<dbReference type="EMBL" id="JAUIZM010000002">
    <property type="protein sequence ID" value="KAK1395745.1"/>
    <property type="molecule type" value="Genomic_DNA"/>
</dbReference>
<name>A0AAD8MZ98_9APIA</name>
<reference evidence="3" key="1">
    <citation type="submission" date="2023-02" db="EMBL/GenBank/DDBJ databases">
        <title>Genome of toxic invasive species Heracleum sosnowskyi carries increased number of genes despite the absence of recent whole-genome duplications.</title>
        <authorList>
            <person name="Schelkunov M."/>
            <person name="Shtratnikova V."/>
            <person name="Makarenko M."/>
            <person name="Klepikova A."/>
            <person name="Omelchenko D."/>
            <person name="Novikova G."/>
            <person name="Obukhova E."/>
            <person name="Bogdanov V."/>
            <person name="Penin A."/>
            <person name="Logacheva M."/>
        </authorList>
    </citation>
    <scope>NUCLEOTIDE SEQUENCE</scope>
    <source>
        <strain evidence="3">Hsosn_3</strain>
        <tissue evidence="3">Leaf</tissue>
    </source>
</reference>
<dbReference type="PANTHER" id="PTHR45023:SF4">
    <property type="entry name" value="GLYCINE-RICH PROTEIN-RELATED"/>
    <property type="match status" value="1"/>
</dbReference>
<keyword evidence="4" id="KW-1185">Reference proteome</keyword>
<evidence type="ECO:0000256" key="1">
    <source>
        <dbReference type="SAM" id="MobiDB-lite"/>
    </source>
</evidence>
<accession>A0AAD8MZ98</accession>
<sequence length="185" mass="21446">MTLYSTFQKKTFQLIHCWTELRNCPKFSSTLEKKTRKSPLESPVASASAQSQFIGTPAQESEERMERPMGKKVAKRLKKSEHDAKDVEFITALTQVKDTVSKLSEARYEKIQQMIELEKERFKAAEEREKAREERERAREERDKRISNNYVPTAEKLSIFDALSSDICFGTSEATTFPPEQLKKM</sequence>
<comment type="caution">
    <text evidence="3">The sequence shown here is derived from an EMBL/GenBank/DDBJ whole genome shotgun (WGS) entry which is preliminary data.</text>
</comment>
<evidence type="ECO:0000313" key="4">
    <source>
        <dbReference type="Proteomes" id="UP001237642"/>
    </source>
</evidence>
<dbReference type="InterPro" id="IPR029466">
    <property type="entry name" value="NAM-associated_C"/>
</dbReference>
<proteinExistence type="predicted"/>
<dbReference type="PANTHER" id="PTHR45023">
    <property type="match status" value="1"/>
</dbReference>
<organism evidence="3 4">
    <name type="scientific">Heracleum sosnowskyi</name>
    <dbReference type="NCBI Taxonomy" id="360622"/>
    <lineage>
        <taxon>Eukaryota</taxon>
        <taxon>Viridiplantae</taxon>
        <taxon>Streptophyta</taxon>
        <taxon>Embryophyta</taxon>
        <taxon>Tracheophyta</taxon>
        <taxon>Spermatophyta</taxon>
        <taxon>Magnoliopsida</taxon>
        <taxon>eudicotyledons</taxon>
        <taxon>Gunneridae</taxon>
        <taxon>Pentapetalae</taxon>
        <taxon>asterids</taxon>
        <taxon>campanulids</taxon>
        <taxon>Apiales</taxon>
        <taxon>Apiaceae</taxon>
        <taxon>Apioideae</taxon>
        <taxon>apioid superclade</taxon>
        <taxon>Tordylieae</taxon>
        <taxon>Tordyliinae</taxon>
        <taxon>Heracleum</taxon>
    </lineage>
</organism>
<feature type="region of interest" description="Disordered" evidence="1">
    <location>
        <begin position="30"/>
        <end position="78"/>
    </location>
</feature>
<feature type="domain" description="No apical meristem-associated C-terminal" evidence="2">
    <location>
        <begin position="10"/>
        <end position="127"/>
    </location>
</feature>
<feature type="region of interest" description="Disordered" evidence="1">
    <location>
        <begin position="123"/>
        <end position="148"/>
    </location>
</feature>
<reference evidence="3" key="2">
    <citation type="submission" date="2023-05" db="EMBL/GenBank/DDBJ databases">
        <authorList>
            <person name="Schelkunov M.I."/>
        </authorList>
    </citation>
    <scope>NUCLEOTIDE SEQUENCE</scope>
    <source>
        <strain evidence="3">Hsosn_3</strain>
        <tissue evidence="3">Leaf</tissue>
    </source>
</reference>